<proteinExistence type="predicted"/>
<accession>A0A2S0PEC3</accession>
<keyword evidence="1" id="KW-0812">Transmembrane</keyword>
<dbReference type="KEGG" id="maer:DAI18_17820"/>
<protein>
    <submittedName>
        <fullName evidence="2">Uncharacterized protein</fullName>
    </submittedName>
</protein>
<evidence type="ECO:0000256" key="1">
    <source>
        <dbReference type="SAM" id="Phobius"/>
    </source>
</evidence>
<sequence>MTADKWFDLTGWLAIALMAGIGAVHAGMTGGWQAGHLMYGAMAGILVFGLPLVVLALVVSWLWSRHR</sequence>
<dbReference type="Proteomes" id="UP000244173">
    <property type="component" value="Chromosome"/>
</dbReference>
<reference evidence="2 3" key="1">
    <citation type="submission" date="2018-04" db="EMBL/GenBank/DDBJ databases">
        <title>Denitrifier Microvirgula.</title>
        <authorList>
            <person name="Anderson E."/>
            <person name="Jang J."/>
            <person name="Ishii S."/>
        </authorList>
    </citation>
    <scope>NUCLEOTIDE SEQUENCE [LARGE SCALE GENOMIC DNA]</scope>
    <source>
        <strain evidence="2 3">BE2.4</strain>
    </source>
</reference>
<keyword evidence="1" id="KW-1133">Transmembrane helix</keyword>
<gene>
    <name evidence="2" type="ORF">DAI18_17820</name>
</gene>
<dbReference type="EMBL" id="CP028519">
    <property type="protein sequence ID" value="AVY95692.1"/>
    <property type="molecule type" value="Genomic_DNA"/>
</dbReference>
<keyword evidence="1" id="KW-0472">Membrane</keyword>
<name>A0A2S0PEC3_9NEIS</name>
<keyword evidence="3" id="KW-1185">Reference proteome</keyword>
<organism evidence="2 3">
    <name type="scientific">Microvirgula aerodenitrificans</name>
    <dbReference type="NCBI Taxonomy" id="57480"/>
    <lineage>
        <taxon>Bacteria</taxon>
        <taxon>Pseudomonadati</taxon>
        <taxon>Pseudomonadota</taxon>
        <taxon>Betaproteobacteria</taxon>
        <taxon>Neisseriales</taxon>
        <taxon>Aquaspirillaceae</taxon>
        <taxon>Microvirgula</taxon>
    </lineage>
</organism>
<evidence type="ECO:0000313" key="3">
    <source>
        <dbReference type="Proteomes" id="UP000244173"/>
    </source>
</evidence>
<feature type="transmembrane region" description="Helical" evidence="1">
    <location>
        <begin position="12"/>
        <end position="32"/>
    </location>
</feature>
<dbReference type="RefSeq" id="WP_107890085.1">
    <property type="nucleotide sequence ID" value="NZ_CP028519.1"/>
</dbReference>
<feature type="transmembrane region" description="Helical" evidence="1">
    <location>
        <begin position="38"/>
        <end position="63"/>
    </location>
</feature>
<evidence type="ECO:0000313" key="2">
    <source>
        <dbReference type="EMBL" id="AVY95692.1"/>
    </source>
</evidence>
<dbReference type="AlphaFoldDB" id="A0A2S0PEC3"/>